<gene>
    <name evidence="1" type="primary">Proz</name>
    <name evidence="1" type="ORF">CM83_4812</name>
</gene>
<evidence type="ECO:0000313" key="2">
    <source>
        <dbReference type="EMBL" id="JAG50688.1"/>
    </source>
</evidence>
<protein>
    <submittedName>
        <fullName evidence="1">Vitamin K-dependent protein Z</fullName>
    </submittedName>
</protein>
<organism evidence="1">
    <name type="scientific">Lygus hesperus</name>
    <name type="common">Western plant bug</name>
    <dbReference type="NCBI Taxonomy" id="30085"/>
    <lineage>
        <taxon>Eukaryota</taxon>
        <taxon>Metazoa</taxon>
        <taxon>Ecdysozoa</taxon>
        <taxon>Arthropoda</taxon>
        <taxon>Hexapoda</taxon>
        <taxon>Insecta</taxon>
        <taxon>Pterygota</taxon>
        <taxon>Neoptera</taxon>
        <taxon>Paraneoptera</taxon>
        <taxon>Hemiptera</taxon>
        <taxon>Heteroptera</taxon>
        <taxon>Panheteroptera</taxon>
        <taxon>Cimicomorpha</taxon>
        <taxon>Miridae</taxon>
        <taxon>Mirini</taxon>
        <taxon>Lygus</taxon>
    </lineage>
</organism>
<evidence type="ECO:0000313" key="1">
    <source>
        <dbReference type="EMBL" id="JAG30559.1"/>
    </source>
</evidence>
<sequence length="857" mass="98666">MLGDFGLCLLNVMNFIIISDGSEKSSTFLESGLDDLPEFGNVVVTQQDTSYYDSINHTTPRSEPNYAWATHLTWDSESANEMQNNPIYTRWVLKNERTYFLCSEMNVTSCPDLGNNWVANDGQYGIIWHGPFHVKWVLPLRTVMHYCTLDNVINCPKPYDGHWRAIEGLTSIKVDKYFEGHWWAKVVNKSPYFCKAKVVSDCLPLPGGCWIRKYRGEFIMTLFKGFKSMIREIKKLRFGKAEVFCIRDCSKITHNGVSYQWSPLLDQEKYIWEQLTNNFANEDWNDGEIIPVNKNDDSSDNIPARCEKKSHHTEDDNLLGSLTDQQGWEGNVNGVSVFCYSYSVRTCEFLYGLNTLTPLKKFKTDELPGMWVTVVGETKLFCSSQERKDCPFLSKEISWRKFQPRITTLHQRWVANSFDGTHLTDEQIADNLEWYDVWKTKSRDGVNILCYAQVISECQEKSGIYNWKDAIQKASDGVMTGKWVKRMGDTTFFCNEPIVDQCFVVPRLTEWRAFSAPVYEKDYSSLIANKTAWESVDGHKLICYSTLIEYCKKWYTVGWERLKNGSSERPIAGEWAVVSNIDDEETIIFCHCPSKIECPKLNRKSSWEKVKIAFPKQSGNDHVMPKYSDEDLRNIQDDNILRSMEHQQRWEANVGGIRVLCYADSIRACRGIFYDLDIFTPVKKLGTGELPGTWIVAKGETKLFCSAKEKVDCPRLGQKQDWLRFKPTPQKGLMKDQFNETDKQIADNLEWYNVWETETKNGVDILCYAHTITECRDKSGTYTWQEVIPKAGGIAIMGRWISRVGSTSFFCNEPQIGNCSSVPGLTEWREFSPDTNDADYLYLIANKQHGNGLIILN</sequence>
<accession>A0A0A9YEH6</accession>
<reference evidence="2" key="3">
    <citation type="submission" date="2014-09" db="EMBL/GenBank/DDBJ databases">
        <authorList>
            <person name="Magalhaes I.L.F."/>
            <person name="Oliveira U."/>
            <person name="Santos F.R."/>
            <person name="Vidigal T.H.D.A."/>
            <person name="Brescovit A.D."/>
            <person name="Santos A.J."/>
        </authorList>
    </citation>
    <scope>NUCLEOTIDE SEQUENCE</scope>
</reference>
<name>A0A0A9YEH6_LYGHE</name>
<dbReference type="EMBL" id="GBRD01015138">
    <property type="protein sequence ID" value="JAG50688.1"/>
    <property type="molecule type" value="Transcribed_RNA"/>
</dbReference>
<dbReference type="AlphaFoldDB" id="A0A0A9YEH6"/>
<reference evidence="1" key="1">
    <citation type="journal article" date="2014" name="PLoS ONE">
        <title>Transcriptome-Based Identification of ABC Transporters in the Western Tarnished Plant Bug Lygus hesperus.</title>
        <authorList>
            <person name="Hull J.J."/>
            <person name="Chaney K."/>
            <person name="Geib S.M."/>
            <person name="Fabrick J.A."/>
            <person name="Brent C.S."/>
            <person name="Walsh D."/>
            <person name="Lavine L.C."/>
        </authorList>
    </citation>
    <scope>NUCLEOTIDE SEQUENCE</scope>
</reference>
<reference evidence="1" key="2">
    <citation type="submission" date="2014-07" db="EMBL/GenBank/DDBJ databases">
        <authorList>
            <person name="Hull J."/>
        </authorList>
    </citation>
    <scope>NUCLEOTIDE SEQUENCE</scope>
</reference>
<proteinExistence type="predicted"/>
<dbReference type="EMBL" id="GBHO01013045">
    <property type="protein sequence ID" value="JAG30559.1"/>
    <property type="molecule type" value="Transcribed_RNA"/>
</dbReference>